<reference evidence="8" key="2">
    <citation type="submission" date="2017-09" db="EMBL/GenBank/DDBJ databases">
        <authorList>
            <person name="Ehlers B."/>
            <person name="Leendertz F.H."/>
        </authorList>
    </citation>
    <scope>NUCLEOTIDE SEQUENCE</scope>
    <source>
        <strain evidence="8">MAVP-26</strain>
    </source>
</reference>
<dbReference type="PROSITE" id="PS51352">
    <property type="entry name" value="THIOREDOXIN_2"/>
    <property type="match status" value="1"/>
</dbReference>
<evidence type="ECO:0000256" key="5">
    <source>
        <dbReference type="RuleBase" id="RU000499"/>
    </source>
</evidence>
<dbReference type="EMBL" id="LHQV01000015">
    <property type="protein sequence ID" value="OQJ98610.1"/>
    <property type="molecule type" value="Genomic_DNA"/>
</dbReference>
<evidence type="ECO:0000313" key="10">
    <source>
        <dbReference type="EMBL" id="OQJ98610.1"/>
    </source>
</evidence>
<dbReference type="PANTHER" id="PTHR11592:SF44">
    <property type="entry name" value="GLUTATHIONE PEROXIDASE"/>
    <property type="match status" value="1"/>
</dbReference>
<dbReference type="Proteomes" id="UP000191946">
    <property type="component" value="Unassembled WGS sequence"/>
</dbReference>
<dbReference type="AlphaFoldDB" id="A0A249W0H5"/>
<evidence type="ECO:0000256" key="3">
    <source>
        <dbReference type="ARBA" id="ARBA00023002"/>
    </source>
</evidence>
<sequence length="181" mass="20080">MKGLLKLAAYLGIISMSSFALASECPDILQGKQRMLNSTEEIELCEVFKGKTLLVVNTASQCGFTPQYEQLETLYQTYKDKNFAVIGFPSNDFRQDKGSEENTAKICYLDYGVTFPMMARSSVLGNDANPVFSEISTQAGVTPKWNFYKFLISKEGKVIATFPSSTSPTSTTLTNMIEQQL</sequence>
<dbReference type="SUPFAM" id="SSF52833">
    <property type="entry name" value="Thioredoxin-like"/>
    <property type="match status" value="1"/>
</dbReference>
<keyword evidence="3 5" id="KW-0560">Oxidoreductase</keyword>
<feature type="signal peptide" evidence="6">
    <location>
        <begin position="1"/>
        <end position="22"/>
    </location>
</feature>
<dbReference type="Pfam" id="PF00255">
    <property type="entry name" value="GSHPx"/>
    <property type="match status" value="1"/>
</dbReference>
<accession>A0A249W0H5</accession>
<dbReference type="CDD" id="cd00340">
    <property type="entry name" value="GSH_Peroxidase"/>
    <property type="match status" value="1"/>
</dbReference>
<dbReference type="InterPro" id="IPR029759">
    <property type="entry name" value="GPX_AS"/>
</dbReference>
<evidence type="ECO:0000256" key="6">
    <source>
        <dbReference type="SAM" id="SignalP"/>
    </source>
</evidence>
<dbReference type="PRINTS" id="PR01011">
    <property type="entry name" value="GLUTPROXDASE"/>
</dbReference>
<evidence type="ECO:0000259" key="7">
    <source>
        <dbReference type="PROSITE" id="PS51352"/>
    </source>
</evidence>
<protein>
    <recommendedName>
        <fullName evidence="5">Glutathione peroxidase</fullName>
    </recommendedName>
</protein>
<reference evidence="9 12" key="3">
    <citation type="submission" date="2020-04" db="EMBL/GenBank/DDBJ databases">
        <title>Whole-genome sequencing of Vibrio spp. from China reveals different genetic environments of blaCTX-M-14 among diverse lineages.</title>
        <authorList>
            <person name="Zheng Z."/>
            <person name="Ye L."/>
            <person name="Chen S."/>
        </authorList>
    </citation>
    <scope>NUCLEOTIDE SEQUENCE [LARGE SCALE GENOMIC DNA]</scope>
    <source>
        <strain evidence="9 12">Vb0574</strain>
    </source>
</reference>
<evidence type="ECO:0000256" key="1">
    <source>
        <dbReference type="ARBA" id="ARBA00006926"/>
    </source>
</evidence>
<keyword evidence="6" id="KW-0732">Signal</keyword>
<feature type="active site" evidence="4">
    <location>
        <position position="62"/>
    </location>
</feature>
<dbReference type="PROSITE" id="PS00460">
    <property type="entry name" value="GLUTATHIONE_PEROXID_1"/>
    <property type="match status" value="1"/>
</dbReference>
<dbReference type="InterPro" id="IPR013766">
    <property type="entry name" value="Thioredoxin_domain"/>
</dbReference>
<dbReference type="InterPro" id="IPR036249">
    <property type="entry name" value="Thioredoxin-like_sf"/>
</dbReference>
<evidence type="ECO:0000313" key="12">
    <source>
        <dbReference type="Proteomes" id="UP000555836"/>
    </source>
</evidence>
<evidence type="ECO:0000256" key="2">
    <source>
        <dbReference type="ARBA" id="ARBA00022559"/>
    </source>
</evidence>
<dbReference type="GO" id="GO:0034599">
    <property type="term" value="P:cellular response to oxidative stress"/>
    <property type="evidence" value="ECO:0007669"/>
    <property type="project" value="TreeGrafter"/>
</dbReference>
<dbReference type="Gene3D" id="3.40.30.10">
    <property type="entry name" value="Glutaredoxin"/>
    <property type="match status" value="1"/>
</dbReference>
<dbReference type="PIRSF" id="PIRSF000303">
    <property type="entry name" value="Glutathion_perox"/>
    <property type="match status" value="1"/>
</dbReference>
<dbReference type="GO" id="GO:0004601">
    <property type="term" value="F:peroxidase activity"/>
    <property type="evidence" value="ECO:0007669"/>
    <property type="project" value="UniProtKB-KW"/>
</dbReference>
<organism evidence="8">
    <name type="scientific">Vibrio parahaemolyticus</name>
    <dbReference type="NCBI Taxonomy" id="670"/>
    <lineage>
        <taxon>Bacteria</taxon>
        <taxon>Pseudomonadati</taxon>
        <taxon>Pseudomonadota</taxon>
        <taxon>Gammaproteobacteria</taxon>
        <taxon>Vibrionales</taxon>
        <taxon>Vibrionaceae</taxon>
        <taxon>Vibrio</taxon>
    </lineage>
</organism>
<dbReference type="InterPro" id="IPR000889">
    <property type="entry name" value="Glutathione_peroxidase"/>
</dbReference>
<dbReference type="EMBL" id="CP023247">
    <property type="protein sequence ID" value="ASZ50146.1"/>
    <property type="molecule type" value="Genomic_DNA"/>
</dbReference>
<evidence type="ECO:0000313" key="9">
    <source>
        <dbReference type="EMBL" id="NMU27618.1"/>
    </source>
</evidence>
<keyword evidence="11" id="KW-1185">Reference proteome</keyword>
<keyword evidence="2 5" id="KW-0575">Peroxidase</keyword>
<gene>
    <name evidence="10" type="ORF">AKG60_11185</name>
    <name evidence="9" type="ORF">HKB21_18585</name>
    <name evidence="8" type="ORF">YA91_05960</name>
</gene>
<dbReference type="PANTHER" id="PTHR11592">
    <property type="entry name" value="GLUTATHIONE PEROXIDASE"/>
    <property type="match status" value="1"/>
</dbReference>
<dbReference type="RefSeq" id="WP_005499347.1">
    <property type="nucleotide sequence ID" value="NZ_CANUID010000013.1"/>
</dbReference>
<reference evidence="10 11" key="1">
    <citation type="submission" date="2015-08" db="EMBL/GenBank/DDBJ databases">
        <title>Draft Genome Sequences of Vibrio parahaemolyticus Strains.</title>
        <authorList>
            <person name="Gonzalez-Escalona N."/>
            <person name="DePaola A."/>
        </authorList>
    </citation>
    <scope>NUCLEOTIDE SEQUENCE [LARGE SCALE GENOMIC DNA]</scope>
    <source>
        <strain evidence="10 11">CFSAN001621</strain>
    </source>
</reference>
<comment type="similarity">
    <text evidence="1 5">Belongs to the glutathione peroxidase family.</text>
</comment>
<dbReference type="Proteomes" id="UP000555836">
    <property type="component" value="Unassembled WGS sequence"/>
</dbReference>
<evidence type="ECO:0000313" key="11">
    <source>
        <dbReference type="Proteomes" id="UP000191946"/>
    </source>
</evidence>
<feature type="domain" description="Thioredoxin" evidence="7">
    <location>
        <begin position="14"/>
        <end position="181"/>
    </location>
</feature>
<dbReference type="EMBL" id="JABCLD010001806">
    <property type="protein sequence ID" value="NMU27618.1"/>
    <property type="molecule type" value="Genomic_DNA"/>
</dbReference>
<evidence type="ECO:0000313" key="8">
    <source>
        <dbReference type="EMBL" id="ASZ50146.1"/>
    </source>
</evidence>
<evidence type="ECO:0000256" key="4">
    <source>
        <dbReference type="PIRSR" id="PIRSR000303-1"/>
    </source>
</evidence>
<name>A0A249W0H5_VIBPH</name>
<dbReference type="PROSITE" id="PS51355">
    <property type="entry name" value="GLUTATHIONE_PEROXID_3"/>
    <property type="match status" value="1"/>
</dbReference>
<feature type="chain" id="PRO_5044570407" description="Glutathione peroxidase" evidence="6">
    <location>
        <begin position="23"/>
        <end position="181"/>
    </location>
</feature>
<proteinExistence type="inferred from homology"/>